<evidence type="ECO:0000259" key="1">
    <source>
        <dbReference type="PROSITE" id="PS50828"/>
    </source>
</evidence>
<dbReference type="SMART" id="SM00463">
    <property type="entry name" value="SMR"/>
    <property type="match status" value="1"/>
</dbReference>
<dbReference type="PANTHER" id="PTHR35562:SF2">
    <property type="entry name" value="DNA ENDONUCLEASE SMRA-RELATED"/>
    <property type="match status" value="1"/>
</dbReference>
<dbReference type="EMBL" id="SZUV01000002">
    <property type="protein sequence ID" value="TQN50032.1"/>
    <property type="molecule type" value="Genomic_DNA"/>
</dbReference>
<dbReference type="Pfam" id="PF01713">
    <property type="entry name" value="Smr"/>
    <property type="match status" value="1"/>
</dbReference>
<sequence length="198" mass="22364">MRRRRPPMTTPVSLAVHPAEKACFEEAMADVKRFPAPPIPARPSPPAPLPLQRQKDELAVRTALSRTLNSDEILEAGDEWLYLQQGQSPALLRDLRKGRFRIQSRLDLHGCTVEEARLELAAFLHEAQQWRWNCVCIVHGKGLGSPGRIPVLKRLVGGWLMKHQEVLAFTQARPGEGGGGALQVLLGWRRHQHRNYRT</sequence>
<dbReference type="InterPro" id="IPR036063">
    <property type="entry name" value="Smr_dom_sf"/>
</dbReference>
<organism evidence="2 3">
    <name type="scientific">Acidithiobacillus thiooxidans ATCC 19377</name>
    <dbReference type="NCBI Taxonomy" id="637390"/>
    <lineage>
        <taxon>Bacteria</taxon>
        <taxon>Pseudomonadati</taxon>
        <taxon>Pseudomonadota</taxon>
        <taxon>Acidithiobacillia</taxon>
        <taxon>Acidithiobacillales</taxon>
        <taxon>Acidithiobacillaceae</taxon>
        <taxon>Acidithiobacillus</taxon>
    </lineage>
</organism>
<comment type="caution">
    <text evidence="2">The sequence shown here is derived from an EMBL/GenBank/DDBJ whole genome shotgun (WGS) entry which is preliminary data.</text>
</comment>
<dbReference type="SUPFAM" id="SSF160443">
    <property type="entry name" value="SMR domain-like"/>
    <property type="match status" value="1"/>
</dbReference>
<gene>
    <name evidence="2" type="ORF">DLNHIDIE_02828</name>
</gene>
<protein>
    <recommendedName>
        <fullName evidence="1">Smr domain-containing protein</fullName>
    </recommendedName>
</protein>
<dbReference type="InterPro" id="IPR002625">
    <property type="entry name" value="Smr_dom"/>
</dbReference>
<dbReference type="Proteomes" id="UP000315403">
    <property type="component" value="Unassembled WGS sequence"/>
</dbReference>
<feature type="domain" description="Smr" evidence="1">
    <location>
        <begin position="106"/>
        <end position="187"/>
    </location>
</feature>
<reference evidence="2 3" key="1">
    <citation type="submission" date="2019-03" db="EMBL/GenBank/DDBJ databases">
        <title>New insights into Acidothiobacillus thiooxidans sulfur metabolism through coupled gene expression, solution geochemistry, microscopy and spectroscopy analyses.</title>
        <authorList>
            <person name="Camacho D."/>
            <person name="Frazao R."/>
            <person name="Fouillen A."/>
            <person name="Nanci A."/>
            <person name="Lang B.F."/>
            <person name="Apte S.C."/>
            <person name="Baron C."/>
            <person name="Warren L.A."/>
        </authorList>
    </citation>
    <scope>NUCLEOTIDE SEQUENCE [LARGE SCALE GENOMIC DNA]</scope>
    <source>
        <strain evidence="2 3">ATCC 19377</strain>
    </source>
</reference>
<evidence type="ECO:0000313" key="3">
    <source>
        <dbReference type="Proteomes" id="UP000315403"/>
    </source>
</evidence>
<dbReference type="AlphaFoldDB" id="A0A543Q125"/>
<dbReference type="RefSeq" id="WP_142089427.1">
    <property type="nucleotide sequence ID" value="NZ_SZUV01000002.1"/>
</dbReference>
<name>A0A543Q125_ACITH</name>
<evidence type="ECO:0000313" key="2">
    <source>
        <dbReference type="EMBL" id="TQN50032.1"/>
    </source>
</evidence>
<proteinExistence type="predicted"/>
<dbReference type="Gene3D" id="3.30.1370.110">
    <property type="match status" value="1"/>
</dbReference>
<accession>A0A543Q125</accession>
<dbReference type="PROSITE" id="PS50828">
    <property type="entry name" value="SMR"/>
    <property type="match status" value="1"/>
</dbReference>
<dbReference type="PANTHER" id="PTHR35562">
    <property type="entry name" value="DNA ENDONUCLEASE SMRA-RELATED"/>
    <property type="match status" value="1"/>
</dbReference>